<comment type="caution">
    <text evidence="2">The sequence shown here is derived from an EMBL/GenBank/DDBJ whole genome shotgun (WGS) entry which is preliminary data.</text>
</comment>
<sequence length="141" mass="15342">MKRPTGACNTKFPLDALAPIVQQALDQGCFQGTLSKRLLDAFTKKRPAALPALTGQTQQFERTSRDQSDKSVRPVGSRFGRTVPVRPPLKHGCLSTAQTAVFDRLMPAVRTSGFLRKPSHGVTGPLLIQSRLKKSELASNS</sequence>
<dbReference type="EMBL" id="PGCJ01000958">
    <property type="protein sequence ID" value="PLW13171.1"/>
    <property type="molecule type" value="Genomic_DNA"/>
</dbReference>
<proteinExistence type="predicted"/>
<evidence type="ECO:0000313" key="3">
    <source>
        <dbReference type="Proteomes" id="UP000235388"/>
    </source>
</evidence>
<evidence type="ECO:0000313" key="2">
    <source>
        <dbReference type="EMBL" id="PLW13171.1"/>
    </source>
</evidence>
<dbReference type="Proteomes" id="UP000235388">
    <property type="component" value="Unassembled WGS sequence"/>
</dbReference>
<gene>
    <name evidence="2" type="ORF">PCANC_18625</name>
</gene>
<keyword evidence="3" id="KW-1185">Reference proteome</keyword>
<dbReference type="AlphaFoldDB" id="A0A2N5SIX7"/>
<name>A0A2N5SIX7_9BASI</name>
<organism evidence="2 3">
    <name type="scientific">Puccinia coronata f. sp. avenae</name>
    <dbReference type="NCBI Taxonomy" id="200324"/>
    <lineage>
        <taxon>Eukaryota</taxon>
        <taxon>Fungi</taxon>
        <taxon>Dikarya</taxon>
        <taxon>Basidiomycota</taxon>
        <taxon>Pucciniomycotina</taxon>
        <taxon>Pucciniomycetes</taxon>
        <taxon>Pucciniales</taxon>
        <taxon>Pucciniaceae</taxon>
        <taxon>Puccinia</taxon>
    </lineage>
</organism>
<evidence type="ECO:0000256" key="1">
    <source>
        <dbReference type="SAM" id="MobiDB-lite"/>
    </source>
</evidence>
<feature type="compositionally biased region" description="Basic and acidic residues" evidence="1">
    <location>
        <begin position="62"/>
        <end position="72"/>
    </location>
</feature>
<reference evidence="2 3" key="1">
    <citation type="submission" date="2017-11" db="EMBL/GenBank/DDBJ databases">
        <title>De novo assembly and phasing of dikaryotic genomes from two isolates of Puccinia coronata f. sp. avenae, the causal agent of oat crown rust.</title>
        <authorList>
            <person name="Miller M.E."/>
            <person name="Zhang Y."/>
            <person name="Omidvar V."/>
            <person name="Sperschneider J."/>
            <person name="Schwessinger B."/>
            <person name="Raley C."/>
            <person name="Palmer J.M."/>
            <person name="Garnica D."/>
            <person name="Upadhyaya N."/>
            <person name="Rathjen J."/>
            <person name="Taylor J.M."/>
            <person name="Park R.F."/>
            <person name="Dodds P.N."/>
            <person name="Hirsch C.D."/>
            <person name="Kianian S.F."/>
            <person name="Figueroa M."/>
        </authorList>
    </citation>
    <scope>NUCLEOTIDE SEQUENCE [LARGE SCALE GENOMIC DNA]</scope>
    <source>
        <strain evidence="2">12NC29</strain>
    </source>
</reference>
<feature type="region of interest" description="Disordered" evidence="1">
    <location>
        <begin position="50"/>
        <end position="84"/>
    </location>
</feature>
<accession>A0A2N5SIX7</accession>
<protein>
    <submittedName>
        <fullName evidence="2">Uncharacterized protein</fullName>
    </submittedName>
</protein>